<proteinExistence type="inferred from homology"/>
<keyword evidence="4" id="KW-0443">Lipid metabolism</keyword>
<evidence type="ECO:0000256" key="3">
    <source>
        <dbReference type="ARBA" id="ARBA00022801"/>
    </source>
</evidence>
<sequence>MSDPSLSPPVPHDCPDHESLPRHSIVVFPLLIHCILWNADSPSSACPTQFASRRKGGDRTRRTPQNPLEERRDMPLISGPPPKPGDLIEFIRPFYQHWGIYVGDGYVVHLTDQEGWSRLSSALGGSAVVRKDLLENVANGCGYRVNNKYDQKTIPYPPQDVVKAALDLVGQTMPYSVTSANCEHFATELRYGKCFSDQHKWQQGTPLTAGTHSPRLPPRARWQQLENLTEHNDVGWRRRALHSPRLHEALISRAPAHAYETNWKGVHHTRTSGRLWRDGQPRILTPGVLAVKRDPLQSDQRLPHRLGIG</sequence>
<dbReference type="GO" id="GO:0070292">
    <property type="term" value="P:N-acylphosphatidylethanolamine metabolic process"/>
    <property type="evidence" value="ECO:0007669"/>
    <property type="project" value="TreeGrafter"/>
</dbReference>
<gene>
    <name evidence="7" type="ORF">PECUL_23A028308</name>
</gene>
<evidence type="ECO:0000313" key="8">
    <source>
        <dbReference type="Proteomes" id="UP001295444"/>
    </source>
</evidence>
<evidence type="ECO:0000256" key="1">
    <source>
        <dbReference type="ARBA" id="ARBA00007824"/>
    </source>
</evidence>
<accession>A0AAD1TEL1</accession>
<dbReference type="Pfam" id="PF04970">
    <property type="entry name" value="LRAT"/>
    <property type="match status" value="1"/>
</dbReference>
<keyword evidence="2" id="KW-0808">Transferase</keyword>
<comment type="similarity">
    <text evidence="1">Belongs to the H-rev107 family.</text>
</comment>
<dbReference type="Proteomes" id="UP001295444">
    <property type="component" value="Chromosome 12"/>
</dbReference>
<dbReference type="GO" id="GO:0005737">
    <property type="term" value="C:cytoplasm"/>
    <property type="evidence" value="ECO:0007669"/>
    <property type="project" value="TreeGrafter"/>
</dbReference>
<keyword evidence="3" id="KW-0378">Hydrolase</keyword>
<name>A0AAD1TEL1_PELCU</name>
<dbReference type="GO" id="GO:0004623">
    <property type="term" value="F:phospholipase A2 activity"/>
    <property type="evidence" value="ECO:0007669"/>
    <property type="project" value="TreeGrafter"/>
</dbReference>
<evidence type="ECO:0000256" key="5">
    <source>
        <dbReference type="SAM" id="MobiDB-lite"/>
    </source>
</evidence>
<dbReference type="GO" id="GO:0008970">
    <property type="term" value="F:phospholipase A1 activity"/>
    <property type="evidence" value="ECO:0007669"/>
    <property type="project" value="TreeGrafter"/>
</dbReference>
<dbReference type="Gene3D" id="3.90.1720.10">
    <property type="entry name" value="endopeptidase domain like (from Nostoc punctiforme)"/>
    <property type="match status" value="1"/>
</dbReference>
<feature type="domain" description="LRAT" evidence="6">
    <location>
        <begin position="87"/>
        <end position="198"/>
    </location>
</feature>
<feature type="region of interest" description="Disordered" evidence="5">
    <location>
        <begin position="43"/>
        <end position="79"/>
    </location>
</feature>
<dbReference type="GO" id="GO:0016410">
    <property type="term" value="F:N-acyltransferase activity"/>
    <property type="evidence" value="ECO:0007669"/>
    <property type="project" value="TreeGrafter"/>
</dbReference>
<dbReference type="InterPro" id="IPR007053">
    <property type="entry name" value="LRAT_dom"/>
</dbReference>
<evidence type="ECO:0000256" key="4">
    <source>
        <dbReference type="ARBA" id="ARBA00023098"/>
    </source>
</evidence>
<organism evidence="7 8">
    <name type="scientific">Pelobates cultripes</name>
    <name type="common">Western spadefoot toad</name>
    <dbReference type="NCBI Taxonomy" id="61616"/>
    <lineage>
        <taxon>Eukaryota</taxon>
        <taxon>Metazoa</taxon>
        <taxon>Chordata</taxon>
        <taxon>Craniata</taxon>
        <taxon>Vertebrata</taxon>
        <taxon>Euteleostomi</taxon>
        <taxon>Amphibia</taxon>
        <taxon>Batrachia</taxon>
        <taxon>Anura</taxon>
        <taxon>Pelobatoidea</taxon>
        <taxon>Pelobatidae</taxon>
        <taxon>Pelobates</taxon>
    </lineage>
</organism>
<evidence type="ECO:0000256" key="2">
    <source>
        <dbReference type="ARBA" id="ARBA00022679"/>
    </source>
</evidence>
<keyword evidence="8" id="KW-1185">Reference proteome</keyword>
<dbReference type="AlphaFoldDB" id="A0AAD1TEL1"/>
<dbReference type="PANTHER" id="PTHR13943:SF31">
    <property type="entry name" value="PHOSPHOLIPASE A AND ACYLTRANSFERASE 3"/>
    <property type="match status" value="1"/>
</dbReference>
<evidence type="ECO:0000259" key="6">
    <source>
        <dbReference type="PROSITE" id="PS51934"/>
    </source>
</evidence>
<reference evidence="7" key="1">
    <citation type="submission" date="2022-03" db="EMBL/GenBank/DDBJ databases">
        <authorList>
            <person name="Alioto T."/>
            <person name="Alioto T."/>
            <person name="Gomez Garrido J."/>
        </authorList>
    </citation>
    <scope>NUCLEOTIDE SEQUENCE</scope>
</reference>
<dbReference type="EMBL" id="OW240923">
    <property type="protein sequence ID" value="CAH2325242.1"/>
    <property type="molecule type" value="Genomic_DNA"/>
</dbReference>
<protein>
    <submittedName>
        <fullName evidence="7">HRAS-like suppressor 3</fullName>
    </submittedName>
</protein>
<dbReference type="PROSITE" id="PS51934">
    <property type="entry name" value="LRAT"/>
    <property type="match status" value="1"/>
</dbReference>
<evidence type="ECO:0000313" key="7">
    <source>
        <dbReference type="EMBL" id="CAH2325242.1"/>
    </source>
</evidence>
<dbReference type="InterPro" id="IPR051496">
    <property type="entry name" value="H-rev107_PLA/AT"/>
</dbReference>
<dbReference type="PANTHER" id="PTHR13943">
    <property type="entry name" value="HRAS-LIKE SUPPRESSOR - RELATED"/>
    <property type="match status" value="1"/>
</dbReference>